<feature type="binding site" evidence="9">
    <location>
        <position position="142"/>
    </location>
    <ligand>
        <name>(S)-2,3,4,5-tetrahydrodipicolinate</name>
        <dbReference type="ChEBI" id="CHEBI:16845"/>
    </ligand>
</feature>
<evidence type="ECO:0000256" key="8">
    <source>
        <dbReference type="ARBA" id="ARBA00023154"/>
    </source>
</evidence>
<proteinExistence type="inferred from homology"/>
<dbReference type="InterPro" id="IPR023940">
    <property type="entry name" value="DHDPR_bac"/>
</dbReference>
<feature type="active site" description="Proton donor" evidence="9">
    <location>
        <position position="145"/>
    </location>
</feature>
<reference evidence="13 14" key="1">
    <citation type="submission" date="2014-12" db="EMBL/GenBank/DDBJ databases">
        <title>Draft genome sequences of 29 type strains of Enterococci.</title>
        <authorList>
            <person name="Zhong Z."/>
            <person name="Sun Z."/>
            <person name="Liu W."/>
            <person name="Zhang W."/>
            <person name="Zhang H."/>
        </authorList>
    </citation>
    <scope>NUCLEOTIDE SEQUENCE [LARGE SCALE GENOMIC DNA]</scope>
    <source>
        <strain evidence="13 14">DSM 22802</strain>
    </source>
</reference>
<keyword evidence="3 9" id="KW-0028">Amino-acid biosynthesis</keyword>
<comment type="catalytic activity">
    <reaction evidence="9">
        <text>(S)-2,3,4,5-tetrahydrodipicolinate + NAD(+) + H2O = (2S,4S)-4-hydroxy-2,3,4,5-tetrahydrodipicolinate + NADH + H(+)</text>
        <dbReference type="Rhea" id="RHEA:35323"/>
        <dbReference type="ChEBI" id="CHEBI:15377"/>
        <dbReference type="ChEBI" id="CHEBI:15378"/>
        <dbReference type="ChEBI" id="CHEBI:16845"/>
        <dbReference type="ChEBI" id="CHEBI:57540"/>
        <dbReference type="ChEBI" id="CHEBI:57945"/>
        <dbReference type="ChEBI" id="CHEBI:67139"/>
        <dbReference type="EC" id="1.17.1.8"/>
    </reaction>
</comment>
<evidence type="ECO:0000256" key="10">
    <source>
        <dbReference type="NCBIfam" id="TIGR00036"/>
    </source>
</evidence>
<dbReference type="Gene3D" id="3.30.360.10">
    <property type="entry name" value="Dihydrodipicolinate Reductase, domain 2"/>
    <property type="match status" value="1"/>
</dbReference>
<feature type="domain" description="Dihydrodipicolinate reductase N-terminal" evidence="11">
    <location>
        <begin position="2"/>
        <end position="111"/>
    </location>
</feature>
<keyword evidence="4 9" id="KW-0521">NADP</keyword>
<evidence type="ECO:0000259" key="12">
    <source>
        <dbReference type="Pfam" id="PF05173"/>
    </source>
</evidence>
<sequence length="251" mass="27206">MIDILLSGANGRMGQVLQTMIAQQSTMQVVAGVDREAFEADFPTYQAIADCQVAVDVIIDFSHYTAVPAVLDYAVEKKVPVVIATTGLTDEVKNQLFAASEKTAVFFSANMSLGINLLAKAIREITPVLEDEFNIEIVEKHHNQKKDSPSGTALLLADAVNDAVSEKKTYIYGRHGNDLENPLSELGIHAVRGGTILGEHTVIYAGPDEVIELNHLALSRNVFASGAVKAAKYVSTKNTGLYDMEKLIDEK</sequence>
<protein>
    <recommendedName>
        <fullName evidence="9 10">4-hydroxy-tetrahydrodipicolinate reductase</fullName>
        <shortName evidence="9">HTPA reductase</shortName>
        <ecNumber evidence="9 10">1.17.1.8</ecNumber>
    </recommendedName>
</protein>
<dbReference type="PANTHER" id="PTHR20836">
    <property type="entry name" value="DIHYDRODIPICOLINATE REDUCTASE"/>
    <property type="match status" value="1"/>
</dbReference>
<dbReference type="GO" id="GO:0050661">
    <property type="term" value="F:NADP binding"/>
    <property type="evidence" value="ECO:0007669"/>
    <property type="project" value="UniProtKB-UniRule"/>
</dbReference>
<dbReference type="GO" id="GO:0009089">
    <property type="term" value="P:lysine biosynthetic process via diaminopimelate"/>
    <property type="evidence" value="ECO:0007669"/>
    <property type="project" value="UniProtKB-UniRule"/>
</dbReference>
<comment type="caution">
    <text evidence="13">The sequence shown here is derived from an EMBL/GenBank/DDBJ whole genome shotgun (WGS) entry which is preliminary data.</text>
</comment>
<evidence type="ECO:0000256" key="6">
    <source>
        <dbReference type="ARBA" id="ARBA00023002"/>
    </source>
</evidence>
<dbReference type="Pfam" id="PF05173">
    <property type="entry name" value="DapB_C"/>
    <property type="match status" value="1"/>
</dbReference>
<dbReference type="EC" id="1.17.1.8" evidence="9 10"/>
<evidence type="ECO:0000256" key="1">
    <source>
        <dbReference type="ARBA" id="ARBA00006642"/>
    </source>
</evidence>
<comment type="caution">
    <text evidence="9">Was originally thought to be a dihydrodipicolinate reductase (DHDPR), catalyzing the conversion of dihydrodipicolinate to tetrahydrodipicolinate. However, it was shown in E.coli that the substrate of the enzymatic reaction is not dihydrodipicolinate (DHDP) but in fact (2S,4S)-4-hydroxy-2,3,4,5-tetrahydrodipicolinic acid (HTPA), the product released by the DapA-catalyzed reaction.</text>
</comment>
<dbReference type="GO" id="GO:0016726">
    <property type="term" value="F:oxidoreductase activity, acting on CH or CH2 groups, NAD or NADP as acceptor"/>
    <property type="evidence" value="ECO:0007669"/>
    <property type="project" value="UniProtKB-UniRule"/>
</dbReference>
<evidence type="ECO:0000256" key="3">
    <source>
        <dbReference type="ARBA" id="ARBA00022605"/>
    </source>
</evidence>
<accession>A0A1L8SUN7</accession>
<dbReference type="GO" id="GO:0051287">
    <property type="term" value="F:NAD binding"/>
    <property type="evidence" value="ECO:0007669"/>
    <property type="project" value="UniProtKB-UniRule"/>
</dbReference>
<dbReference type="InterPro" id="IPR022663">
    <property type="entry name" value="DapB_C"/>
</dbReference>
<name>A0A1L8SUN7_9ENTE</name>
<dbReference type="GO" id="GO:0008839">
    <property type="term" value="F:4-hydroxy-tetrahydrodipicolinate reductase"/>
    <property type="evidence" value="ECO:0007669"/>
    <property type="project" value="UniProtKB-UniRule"/>
</dbReference>
<keyword evidence="2 9" id="KW-0963">Cytoplasm</keyword>
<feature type="active site" description="Proton donor/acceptor" evidence="9">
    <location>
        <position position="141"/>
    </location>
</feature>
<gene>
    <name evidence="9" type="primary">dapB</name>
    <name evidence="13" type="ORF">RV00_GL002729</name>
</gene>
<feature type="binding site" evidence="9">
    <location>
        <begin position="108"/>
        <end position="111"/>
    </location>
    <ligand>
        <name>NAD(+)</name>
        <dbReference type="ChEBI" id="CHEBI:57540"/>
    </ligand>
</feature>
<evidence type="ECO:0000256" key="5">
    <source>
        <dbReference type="ARBA" id="ARBA00022915"/>
    </source>
</evidence>
<evidence type="ECO:0000259" key="11">
    <source>
        <dbReference type="Pfam" id="PF01113"/>
    </source>
</evidence>
<dbReference type="EMBL" id="JXKM01000006">
    <property type="protein sequence ID" value="OJG35544.1"/>
    <property type="molecule type" value="Genomic_DNA"/>
</dbReference>
<evidence type="ECO:0000256" key="7">
    <source>
        <dbReference type="ARBA" id="ARBA00023027"/>
    </source>
</evidence>
<keyword evidence="6 9" id="KW-0560">Oxidoreductase</keyword>
<evidence type="ECO:0000313" key="14">
    <source>
        <dbReference type="Proteomes" id="UP000183700"/>
    </source>
</evidence>
<dbReference type="Proteomes" id="UP000183700">
    <property type="component" value="Unassembled WGS sequence"/>
</dbReference>
<dbReference type="GO" id="GO:0005829">
    <property type="term" value="C:cytosol"/>
    <property type="evidence" value="ECO:0007669"/>
    <property type="project" value="TreeGrafter"/>
</dbReference>
<keyword evidence="5 9" id="KW-0220">Diaminopimelate biosynthesis</keyword>
<feature type="binding site" evidence="9">
    <location>
        <begin position="8"/>
        <end position="13"/>
    </location>
    <ligand>
        <name>NAD(+)</name>
        <dbReference type="ChEBI" id="CHEBI:57540"/>
    </ligand>
</feature>
<dbReference type="PANTHER" id="PTHR20836:SF7">
    <property type="entry name" value="4-HYDROXY-TETRAHYDRODIPICOLINATE REDUCTASE"/>
    <property type="match status" value="1"/>
</dbReference>
<dbReference type="NCBIfam" id="TIGR00036">
    <property type="entry name" value="dapB"/>
    <property type="match status" value="1"/>
</dbReference>
<dbReference type="InterPro" id="IPR036291">
    <property type="entry name" value="NAD(P)-bd_dom_sf"/>
</dbReference>
<dbReference type="InterPro" id="IPR022664">
    <property type="entry name" value="DapB_N_CS"/>
</dbReference>
<dbReference type="OrthoDB" id="9790352at2"/>
<evidence type="ECO:0000313" key="13">
    <source>
        <dbReference type="EMBL" id="OJG35544.1"/>
    </source>
</evidence>
<keyword evidence="7 9" id="KW-0520">NAD</keyword>
<keyword evidence="8 9" id="KW-0457">Lysine biosynthesis</keyword>
<evidence type="ECO:0000256" key="4">
    <source>
        <dbReference type="ARBA" id="ARBA00022857"/>
    </source>
</evidence>
<feature type="domain" description="Dihydrodipicolinate reductase C-terminal" evidence="12">
    <location>
        <begin position="114"/>
        <end position="247"/>
    </location>
</feature>
<dbReference type="HAMAP" id="MF_00102">
    <property type="entry name" value="DapB"/>
    <property type="match status" value="1"/>
</dbReference>
<dbReference type="SUPFAM" id="SSF55347">
    <property type="entry name" value="Glyceraldehyde-3-phosphate dehydrogenase-like, C-terminal domain"/>
    <property type="match status" value="1"/>
</dbReference>
<dbReference type="CDD" id="cd02274">
    <property type="entry name" value="DHDPR_N"/>
    <property type="match status" value="1"/>
</dbReference>
<organism evidence="13 14">
    <name type="scientific">Enterococcus devriesei</name>
    <dbReference type="NCBI Taxonomy" id="319970"/>
    <lineage>
        <taxon>Bacteria</taxon>
        <taxon>Bacillati</taxon>
        <taxon>Bacillota</taxon>
        <taxon>Bacilli</taxon>
        <taxon>Lactobacillales</taxon>
        <taxon>Enterococcaceae</taxon>
        <taxon>Enterococcus</taxon>
    </lineage>
</organism>
<dbReference type="SUPFAM" id="SSF51735">
    <property type="entry name" value="NAD(P)-binding Rossmann-fold domains"/>
    <property type="match status" value="1"/>
</dbReference>
<feature type="binding site" evidence="9">
    <location>
        <position position="34"/>
    </location>
    <ligand>
        <name>NAD(+)</name>
        <dbReference type="ChEBI" id="CHEBI:57540"/>
    </ligand>
</feature>
<comment type="similarity">
    <text evidence="1 9">Belongs to the DapB family.</text>
</comment>
<comment type="function">
    <text evidence="9">Catalyzes the conversion of 4-hydroxy-tetrahydrodipicolinate (HTPA) to tetrahydrodipicolinate.</text>
</comment>
<evidence type="ECO:0000256" key="9">
    <source>
        <dbReference type="HAMAP-Rule" id="MF_00102"/>
    </source>
</evidence>
<dbReference type="AlphaFoldDB" id="A0A1L8SUN7"/>
<feature type="binding site" evidence="9">
    <location>
        <begin position="84"/>
        <end position="86"/>
    </location>
    <ligand>
        <name>NAD(+)</name>
        <dbReference type="ChEBI" id="CHEBI:57540"/>
    </ligand>
</feature>
<keyword evidence="14" id="KW-1185">Reference proteome</keyword>
<dbReference type="GO" id="GO:0019877">
    <property type="term" value="P:diaminopimelate biosynthetic process"/>
    <property type="evidence" value="ECO:0007669"/>
    <property type="project" value="UniProtKB-UniRule"/>
</dbReference>
<comment type="subcellular location">
    <subcellularLocation>
        <location evidence="9">Cytoplasm</location>
    </subcellularLocation>
</comment>
<dbReference type="InterPro" id="IPR000846">
    <property type="entry name" value="DapB_N"/>
</dbReference>
<evidence type="ECO:0000256" key="2">
    <source>
        <dbReference type="ARBA" id="ARBA00022490"/>
    </source>
</evidence>
<comment type="catalytic activity">
    <reaction evidence="9">
        <text>(S)-2,3,4,5-tetrahydrodipicolinate + NADP(+) + H2O = (2S,4S)-4-hydroxy-2,3,4,5-tetrahydrodipicolinate + NADPH + H(+)</text>
        <dbReference type="Rhea" id="RHEA:35331"/>
        <dbReference type="ChEBI" id="CHEBI:15377"/>
        <dbReference type="ChEBI" id="CHEBI:15378"/>
        <dbReference type="ChEBI" id="CHEBI:16845"/>
        <dbReference type="ChEBI" id="CHEBI:57783"/>
        <dbReference type="ChEBI" id="CHEBI:58349"/>
        <dbReference type="ChEBI" id="CHEBI:67139"/>
        <dbReference type="EC" id="1.17.1.8"/>
    </reaction>
</comment>
<dbReference type="Pfam" id="PF01113">
    <property type="entry name" value="DapB_N"/>
    <property type="match status" value="1"/>
</dbReference>
<feature type="binding site" evidence="9">
    <location>
        <begin position="151"/>
        <end position="152"/>
    </location>
    <ligand>
        <name>(S)-2,3,4,5-tetrahydrodipicolinate</name>
        <dbReference type="ChEBI" id="CHEBI:16845"/>
    </ligand>
</feature>
<dbReference type="PROSITE" id="PS01298">
    <property type="entry name" value="DAPB"/>
    <property type="match status" value="1"/>
</dbReference>
<dbReference type="RefSeq" id="WP_071862510.1">
    <property type="nucleotide sequence ID" value="NZ_JBHLVS010000013.1"/>
</dbReference>
<dbReference type="PIRSF" id="PIRSF000161">
    <property type="entry name" value="DHPR"/>
    <property type="match status" value="1"/>
</dbReference>
<comment type="subunit">
    <text evidence="9">Homotetramer.</text>
</comment>
<comment type="pathway">
    <text evidence="9">Amino-acid biosynthesis; L-lysine biosynthesis via DAP pathway; (S)-tetrahydrodipicolinate from L-aspartate: step 4/4.</text>
</comment>
<feature type="binding site" evidence="9">
    <location>
        <position position="35"/>
    </location>
    <ligand>
        <name>NADP(+)</name>
        <dbReference type="ChEBI" id="CHEBI:58349"/>
    </ligand>
</feature>
<dbReference type="UniPathway" id="UPA00034">
    <property type="reaction ID" value="UER00018"/>
</dbReference>
<dbReference type="STRING" id="319970.RV00_GL002729"/>
<dbReference type="Gene3D" id="3.40.50.720">
    <property type="entry name" value="NAD(P)-binding Rossmann-like Domain"/>
    <property type="match status" value="1"/>
</dbReference>